<sequence>MALRLNDVTAKNKATKAKSMEVEEQRVLRPWEGFEKLGTQTRTIAAREAVKNARKKVQENNDLVDKLRDGFVELEKARDWDSYVDDKQLKLDQEIKELSSEMKKINTKPGVISFFKEMFKS</sequence>
<accession>E1X5B5</accession>
<name>E1X5B5_HALMS</name>
<proteinExistence type="predicted"/>
<dbReference type="KEGG" id="bmx:BMS_2441"/>
<dbReference type="AlphaFoldDB" id="E1X5B5"/>
<evidence type="ECO:0000256" key="1">
    <source>
        <dbReference type="SAM" id="MobiDB-lite"/>
    </source>
</evidence>
<dbReference type="RefSeq" id="WP_014245013.1">
    <property type="nucleotide sequence ID" value="NC_016620.1"/>
</dbReference>
<keyword evidence="3" id="KW-1185">Reference proteome</keyword>
<gene>
    <name evidence="2" type="ordered locus">BMS_2441</name>
</gene>
<feature type="region of interest" description="Disordered" evidence="1">
    <location>
        <begin position="1"/>
        <end position="21"/>
    </location>
</feature>
<dbReference type="HOGENOM" id="CLU_2034817_0_0_7"/>
<dbReference type="OrthoDB" id="9910020at2"/>
<protein>
    <submittedName>
        <fullName evidence="2">Uncharacterized protein</fullName>
    </submittedName>
</protein>
<dbReference type="STRING" id="862908.BMS_2441"/>
<dbReference type="PATRIC" id="fig|862908.3.peg.2327"/>
<organism evidence="2 3">
    <name type="scientific">Halobacteriovorax marinus (strain ATCC BAA-682 / DSM 15412 / SJ)</name>
    <name type="common">Bacteriovorax marinus</name>
    <dbReference type="NCBI Taxonomy" id="862908"/>
    <lineage>
        <taxon>Bacteria</taxon>
        <taxon>Pseudomonadati</taxon>
        <taxon>Bdellovibrionota</taxon>
        <taxon>Bacteriovoracia</taxon>
        <taxon>Bacteriovoracales</taxon>
        <taxon>Halobacteriovoraceae</taxon>
        <taxon>Halobacteriovorax</taxon>
    </lineage>
</organism>
<evidence type="ECO:0000313" key="2">
    <source>
        <dbReference type="EMBL" id="CBW27236.1"/>
    </source>
</evidence>
<reference evidence="3" key="1">
    <citation type="journal article" date="2013" name="ISME J.">
        <title>A small predatory core genome in the divergent marine Bacteriovorax marinus SJ and the terrestrial Bdellovibrio bacteriovorus.</title>
        <authorList>
            <person name="Crossman L.C."/>
            <person name="Chen H."/>
            <person name="Cerdeno-Tarraga A.M."/>
            <person name="Brooks K."/>
            <person name="Quail M.A."/>
            <person name="Pineiro S.A."/>
            <person name="Hobley L."/>
            <person name="Sockett R.E."/>
            <person name="Bentley S.D."/>
            <person name="Parkhill J."/>
            <person name="Williams H.N."/>
            <person name="Stine O.C."/>
        </authorList>
    </citation>
    <scope>NUCLEOTIDE SEQUENCE [LARGE SCALE GENOMIC DNA]</scope>
    <source>
        <strain evidence="3">ATCC BAA-682 / DSM 15412 / SJ</strain>
    </source>
</reference>
<evidence type="ECO:0000313" key="3">
    <source>
        <dbReference type="Proteomes" id="UP000008963"/>
    </source>
</evidence>
<dbReference type="EMBL" id="FQ312005">
    <property type="protein sequence ID" value="CBW27236.1"/>
    <property type="molecule type" value="Genomic_DNA"/>
</dbReference>
<dbReference type="Proteomes" id="UP000008963">
    <property type="component" value="Chromosome"/>
</dbReference>